<dbReference type="Pfam" id="PF00892">
    <property type="entry name" value="EamA"/>
    <property type="match status" value="2"/>
</dbReference>
<feature type="transmembrane region" description="Helical" evidence="6">
    <location>
        <begin position="98"/>
        <end position="115"/>
    </location>
</feature>
<dbReference type="GO" id="GO:0016020">
    <property type="term" value="C:membrane"/>
    <property type="evidence" value="ECO:0007669"/>
    <property type="project" value="UniProtKB-SubCell"/>
</dbReference>
<dbReference type="Gene3D" id="1.10.3730.20">
    <property type="match status" value="1"/>
</dbReference>
<dbReference type="PANTHER" id="PTHR22911">
    <property type="entry name" value="ACYL-MALONYL CONDENSING ENZYME-RELATED"/>
    <property type="match status" value="1"/>
</dbReference>
<feature type="domain" description="EamA" evidence="7">
    <location>
        <begin position="7"/>
        <end position="138"/>
    </location>
</feature>
<keyword evidence="3 6" id="KW-0812">Transmembrane</keyword>
<evidence type="ECO:0000256" key="2">
    <source>
        <dbReference type="ARBA" id="ARBA00009853"/>
    </source>
</evidence>
<dbReference type="Proteomes" id="UP001193501">
    <property type="component" value="Unassembled WGS sequence"/>
</dbReference>
<keyword evidence="9" id="KW-1185">Reference proteome</keyword>
<keyword evidence="5 6" id="KW-0472">Membrane</keyword>
<feature type="transmembrane region" description="Helical" evidence="6">
    <location>
        <begin position="260"/>
        <end position="277"/>
    </location>
</feature>
<name>A0AAE5BUI9_9RHOB</name>
<dbReference type="InterPro" id="IPR000620">
    <property type="entry name" value="EamA_dom"/>
</dbReference>
<dbReference type="AlphaFoldDB" id="A0AAE5BUI9"/>
<evidence type="ECO:0000313" key="9">
    <source>
        <dbReference type="Proteomes" id="UP001193501"/>
    </source>
</evidence>
<dbReference type="SUPFAM" id="SSF103481">
    <property type="entry name" value="Multidrug resistance efflux transporter EmrE"/>
    <property type="match status" value="2"/>
</dbReference>
<feature type="transmembrane region" description="Helical" evidence="6">
    <location>
        <begin position="177"/>
        <end position="196"/>
    </location>
</feature>
<comment type="subcellular location">
    <subcellularLocation>
        <location evidence="1">Membrane</location>
        <topology evidence="1">Multi-pass membrane protein</topology>
    </subcellularLocation>
</comment>
<feature type="transmembrane region" description="Helical" evidence="6">
    <location>
        <begin position="234"/>
        <end position="254"/>
    </location>
</feature>
<feature type="transmembrane region" description="Helical" evidence="6">
    <location>
        <begin position="144"/>
        <end position="165"/>
    </location>
</feature>
<sequence>MDKTTQKGIAFLAMAIFAFTAMDAIAKHLVAIYPTAQVVWARNIGQLVFVLLYLNRRLPEAVKTRLPGLHVARSLTQLGATGFFFYSLNHIGLAEATALANINPVLITVGAALFLGETLTRARVLGLGVAMLGALIVLRPGMGVFTAAAVLPIICAFSYAANMLLTRAVGSRESPWAAMFYSALFGTIVTTALLPFGWREMTAQDVGLFAAVGLLGATAQLLMIRAYSLTQASVLAPFGYLDMVFAIFWSVTVFDQWPDLYTLGGALVIACAGIYVWRREQGA</sequence>
<gene>
    <name evidence="8" type="ORF">GV832_10285</name>
</gene>
<proteinExistence type="inferred from homology"/>
<keyword evidence="4 6" id="KW-1133">Transmembrane helix</keyword>
<reference evidence="8" key="1">
    <citation type="submission" date="2020-01" db="EMBL/GenBank/DDBJ databases">
        <authorList>
            <person name="Chen W.-M."/>
        </authorList>
    </citation>
    <scope>NUCLEOTIDE SEQUENCE</scope>
    <source>
        <strain evidence="8">CYK-10</strain>
    </source>
</reference>
<dbReference type="EMBL" id="JAABNR010000008">
    <property type="protein sequence ID" value="NBZ87966.1"/>
    <property type="molecule type" value="Genomic_DNA"/>
</dbReference>
<evidence type="ECO:0000256" key="5">
    <source>
        <dbReference type="ARBA" id="ARBA00023136"/>
    </source>
</evidence>
<evidence type="ECO:0000313" key="8">
    <source>
        <dbReference type="EMBL" id="NBZ87966.1"/>
    </source>
</evidence>
<dbReference type="RefSeq" id="WP_168774769.1">
    <property type="nucleotide sequence ID" value="NZ_JAABNR010000008.1"/>
</dbReference>
<evidence type="ECO:0000256" key="4">
    <source>
        <dbReference type="ARBA" id="ARBA00022989"/>
    </source>
</evidence>
<dbReference type="PANTHER" id="PTHR22911:SF6">
    <property type="entry name" value="SOLUTE CARRIER FAMILY 35 MEMBER G1"/>
    <property type="match status" value="1"/>
</dbReference>
<feature type="transmembrane region" description="Helical" evidence="6">
    <location>
        <begin position="122"/>
        <end position="138"/>
    </location>
</feature>
<comment type="caution">
    <text evidence="8">The sequence shown here is derived from an EMBL/GenBank/DDBJ whole genome shotgun (WGS) entry which is preliminary data.</text>
</comment>
<feature type="transmembrane region" description="Helical" evidence="6">
    <location>
        <begin position="208"/>
        <end position="227"/>
    </location>
</feature>
<evidence type="ECO:0000256" key="3">
    <source>
        <dbReference type="ARBA" id="ARBA00022692"/>
    </source>
</evidence>
<evidence type="ECO:0000256" key="6">
    <source>
        <dbReference type="SAM" id="Phobius"/>
    </source>
</evidence>
<dbReference type="InterPro" id="IPR037185">
    <property type="entry name" value="EmrE-like"/>
</dbReference>
<comment type="similarity">
    <text evidence="2">Belongs to the drug/metabolite transporter (DMT) superfamily. 10 TMS drug/metabolite exporter (DME) (TC 2.A.7.3) family.</text>
</comment>
<organism evidence="8 9">
    <name type="scientific">Stagnihabitans tardus</name>
    <dbReference type="NCBI Taxonomy" id="2699202"/>
    <lineage>
        <taxon>Bacteria</taxon>
        <taxon>Pseudomonadati</taxon>
        <taxon>Pseudomonadota</taxon>
        <taxon>Alphaproteobacteria</taxon>
        <taxon>Rhodobacterales</taxon>
        <taxon>Paracoccaceae</taxon>
        <taxon>Stagnihabitans</taxon>
    </lineage>
</organism>
<protein>
    <submittedName>
        <fullName evidence="8">EamA family transporter</fullName>
    </submittedName>
</protein>
<accession>A0AAE5BUI9</accession>
<feature type="domain" description="EamA" evidence="7">
    <location>
        <begin position="149"/>
        <end position="272"/>
    </location>
</feature>
<evidence type="ECO:0000256" key="1">
    <source>
        <dbReference type="ARBA" id="ARBA00004141"/>
    </source>
</evidence>
<evidence type="ECO:0000259" key="7">
    <source>
        <dbReference type="Pfam" id="PF00892"/>
    </source>
</evidence>